<reference evidence="2 3" key="1">
    <citation type="submission" date="2018-11" db="EMBL/GenBank/DDBJ databases">
        <title>Sequencing the genomes of 1000 actinobacteria strains.</title>
        <authorList>
            <person name="Klenk H.-P."/>
        </authorList>
    </citation>
    <scope>NUCLEOTIDE SEQUENCE [LARGE SCALE GENOMIC DNA]</scope>
    <source>
        <strain evidence="2 3">DSM 44254</strain>
    </source>
</reference>
<dbReference type="OrthoDB" id="9805663at2"/>
<dbReference type="InterPro" id="IPR013149">
    <property type="entry name" value="ADH-like_C"/>
</dbReference>
<dbReference type="SUPFAM" id="SSF51735">
    <property type="entry name" value="NAD(P)-binding Rossmann-fold domains"/>
    <property type="match status" value="1"/>
</dbReference>
<dbReference type="Gene3D" id="3.90.180.10">
    <property type="entry name" value="Medium-chain alcohol dehydrogenases, catalytic domain"/>
    <property type="match status" value="1"/>
</dbReference>
<dbReference type="Gene3D" id="3.40.50.720">
    <property type="entry name" value="NAD(P)-binding Rossmann-like Domain"/>
    <property type="match status" value="1"/>
</dbReference>
<dbReference type="PANTHER" id="PTHR43677:SF4">
    <property type="entry name" value="QUINONE OXIDOREDUCTASE-LIKE PROTEIN 2"/>
    <property type="match status" value="1"/>
</dbReference>
<sequence length="336" mass="34281">MGAVVRGDVMREIRVAAVREGLPSEEDFAVVEAPVPAVGEGEMLVRNRWFAVFPAVRTLLGGGVPGTPFPALRVGDALFGPAVGEVVASAAGGPVPGTLVAHFLGWREYAAVPVAQAVPLDDVLPDPAAELSQGALAYAALTRDADLRPGETVFVTGGAGAVGSMAGQVARLLGAGRVVGSTGSPDKARRMKAELGYDAVVPRDAEGLAEAAPEGLDVVIDTVGGAQLRAAVAAARPGARIVLVGTLGGQLAPGRTGTDAPVELDTFQLVAKAVTLRGFRGLSPDERRSGTERLGVWLREGRISFPHTRVAGLSGAPRALTELLAGVHLGAVIVEL</sequence>
<organism evidence="2 3">
    <name type="scientific">Actinocorallia herbida</name>
    <dbReference type="NCBI Taxonomy" id="58109"/>
    <lineage>
        <taxon>Bacteria</taxon>
        <taxon>Bacillati</taxon>
        <taxon>Actinomycetota</taxon>
        <taxon>Actinomycetes</taxon>
        <taxon>Streptosporangiales</taxon>
        <taxon>Thermomonosporaceae</taxon>
        <taxon>Actinocorallia</taxon>
    </lineage>
</organism>
<proteinExistence type="predicted"/>
<dbReference type="SUPFAM" id="SSF50129">
    <property type="entry name" value="GroES-like"/>
    <property type="match status" value="1"/>
</dbReference>
<comment type="caution">
    <text evidence="2">The sequence shown here is derived from an EMBL/GenBank/DDBJ whole genome shotgun (WGS) entry which is preliminary data.</text>
</comment>
<name>A0A3N1CVS6_9ACTN</name>
<accession>A0A3N1CVS6</accession>
<dbReference type="Pfam" id="PF16884">
    <property type="entry name" value="ADH_N_2"/>
    <property type="match status" value="1"/>
</dbReference>
<dbReference type="RefSeq" id="WP_123664923.1">
    <property type="nucleotide sequence ID" value="NZ_RJKE01000001.1"/>
</dbReference>
<dbReference type="Pfam" id="PF00107">
    <property type="entry name" value="ADH_zinc_N"/>
    <property type="match status" value="1"/>
</dbReference>
<dbReference type="InterPro" id="IPR036291">
    <property type="entry name" value="NAD(P)-bd_dom_sf"/>
</dbReference>
<protein>
    <submittedName>
        <fullName evidence="2">2-alkenal reductase</fullName>
    </submittedName>
</protein>
<dbReference type="InterPro" id="IPR041694">
    <property type="entry name" value="ADH_N_2"/>
</dbReference>
<evidence type="ECO:0000313" key="3">
    <source>
        <dbReference type="Proteomes" id="UP000272400"/>
    </source>
</evidence>
<evidence type="ECO:0000259" key="1">
    <source>
        <dbReference type="SMART" id="SM00829"/>
    </source>
</evidence>
<dbReference type="InterPro" id="IPR051397">
    <property type="entry name" value="Zn-ADH-like_protein"/>
</dbReference>
<keyword evidence="3" id="KW-1185">Reference proteome</keyword>
<dbReference type="PANTHER" id="PTHR43677">
    <property type="entry name" value="SHORT-CHAIN DEHYDROGENASE/REDUCTASE"/>
    <property type="match status" value="1"/>
</dbReference>
<feature type="domain" description="Enoyl reductase (ER)" evidence="1">
    <location>
        <begin position="21"/>
        <end position="334"/>
    </location>
</feature>
<dbReference type="InterPro" id="IPR020843">
    <property type="entry name" value="ER"/>
</dbReference>
<dbReference type="AlphaFoldDB" id="A0A3N1CVS6"/>
<evidence type="ECO:0000313" key="2">
    <source>
        <dbReference type="EMBL" id="ROO85412.1"/>
    </source>
</evidence>
<dbReference type="InterPro" id="IPR011032">
    <property type="entry name" value="GroES-like_sf"/>
</dbReference>
<dbReference type="CDD" id="cd05288">
    <property type="entry name" value="PGDH"/>
    <property type="match status" value="1"/>
</dbReference>
<dbReference type="GO" id="GO:0016491">
    <property type="term" value="F:oxidoreductase activity"/>
    <property type="evidence" value="ECO:0007669"/>
    <property type="project" value="InterPro"/>
</dbReference>
<dbReference type="SMART" id="SM00829">
    <property type="entry name" value="PKS_ER"/>
    <property type="match status" value="1"/>
</dbReference>
<gene>
    <name evidence="2" type="ORF">EDD29_2956</name>
</gene>
<dbReference type="Proteomes" id="UP000272400">
    <property type="component" value="Unassembled WGS sequence"/>
</dbReference>
<dbReference type="EMBL" id="RJKE01000001">
    <property type="protein sequence ID" value="ROO85412.1"/>
    <property type="molecule type" value="Genomic_DNA"/>
</dbReference>